<organism evidence="2 3">
    <name type="scientific">Bacteroides thetaiotaomicron dnLKV9</name>
    <dbReference type="NCBI Taxonomy" id="1235785"/>
    <lineage>
        <taxon>Bacteria</taxon>
        <taxon>Pseudomonadati</taxon>
        <taxon>Bacteroidota</taxon>
        <taxon>Bacteroidia</taxon>
        <taxon>Bacteroidales</taxon>
        <taxon>Bacteroidaceae</taxon>
        <taxon>Bacteroides</taxon>
    </lineage>
</organism>
<keyword evidence="1" id="KW-1133">Transmembrane helix</keyword>
<dbReference type="Proteomes" id="UP000014207">
    <property type="component" value="Unassembled WGS sequence"/>
</dbReference>
<dbReference type="RefSeq" id="WP_016267332.1">
    <property type="nucleotide sequence ID" value="NZ_KE159459.1"/>
</dbReference>
<evidence type="ECO:0000313" key="2">
    <source>
        <dbReference type="EMBL" id="EOS02688.1"/>
    </source>
</evidence>
<reference evidence="2 3" key="1">
    <citation type="submission" date="2013-04" db="EMBL/GenBank/DDBJ databases">
        <title>The Genome Sequence of Bacteroides thetaiotaomicron dnLKV9.</title>
        <authorList>
            <consortium name="The Broad Institute Genomics Platform"/>
            <consortium name="The Broad Institute Genome Sequencing Center for Infectious Disease"/>
            <person name="Earl A."/>
            <person name="Xavier R."/>
            <person name="Kuhn K."/>
            <person name="Stappenbeck T."/>
            <person name="Walker B."/>
            <person name="Young S."/>
            <person name="Zeng Q."/>
            <person name="Gargeya S."/>
            <person name="Fitzgerald M."/>
            <person name="Haas B."/>
            <person name="Abouelleil A."/>
            <person name="Allen A.W."/>
            <person name="Alvarado L."/>
            <person name="Arachchi H.M."/>
            <person name="Berlin A.M."/>
            <person name="Chapman S.B."/>
            <person name="Gainer-Dewar J."/>
            <person name="Goldberg J."/>
            <person name="Griggs A."/>
            <person name="Gujja S."/>
            <person name="Hansen M."/>
            <person name="Howarth C."/>
            <person name="Imamovic A."/>
            <person name="Ireland A."/>
            <person name="Larimer J."/>
            <person name="McCowan C."/>
            <person name="Murphy C."/>
            <person name="Pearson M."/>
            <person name="Poon T.W."/>
            <person name="Priest M."/>
            <person name="Roberts A."/>
            <person name="Saif S."/>
            <person name="Shea T."/>
            <person name="Sisk P."/>
            <person name="Sykes S."/>
            <person name="Wortman J."/>
            <person name="Nusbaum C."/>
            <person name="Birren B."/>
        </authorList>
    </citation>
    <scope>NUCLEOTIDE SEQUENCE [LARGE SCALE GENOMIC DNA]</scope>
    <source>
        <strain evidence="3">dnLKV9</strain>
    </source>
</reference>
<comment type="caution">
    <text evidence="2">The sequence shown here is derived from an EMBL/GenBank/DDBJ whole genome shotgun (WGS) entry which is preliminary data.</text>
</comment>
<gene>
    <name evidence="2" type="ORF">C799_00740</name>
</gene>
<evidence type="ECO:0000313" key="3">
    <source>
        <dbReference type="Proteomes" id="UP000014207"/>
    </source>
</evidence>
<proteinExistence type="predicted"/>
<accession>R9HF70</accession>
<sequence>MNNIFLTTKQTKAIKVLIDNLDSDNEAIQRMRYGLRTTDTGDMTLEEAQSIVDRMKPEKKNAVDKMLLGNIQVFPNTYYNMEKNANEICKSWWFILLMWAFIIGVIVLGVILASILSVSVYGYFYGLAKLILLI</sequence>
<evidence type="ECO:0000256" key="1">
    <source>
        <dbReference type="SAM" id="Phobius"/>
    </source>
</evidence>
<keyword evidence="1" id="KW-0472">Membrane</keyword>
<name>R9HF70_BACT4</name>
<feature type="transmembrane region" description="Helical" evidence="1">
    <location>
        <begin position="91"/>
        <end position="124"/>
    </location>
</feature>
<dbReference type="AlphaFoldDB" id="R9HF70"/>
<dbReference type="EMBL" id="ASSM01000005">
    <property type="protein sequence ID" value="EOS02688.1"/>
    <property type="molecule type" value="Genomic_DNA"/>
</dbReference>
<keyword evidence="1" id="KW-0812">Transmembrane</keyword>
<dbReference type="HOGENOM" id="CLU_1892036_0_0_10"/>
<protein>
    <submittedName>
        <fullName evidence="2">Uncharacterized protein</fullName>
    </submittedName>
</protein>